<evidence type="ECO:0000256" key="1">
    <source>
        <dbReference type="ARBA" id="ARBA00004496"/>
    </source>
</evidence>
<dbReference type="GO" id="GO:0006310">
    <property type="term" value="P:DNA recombination"/>
    <property type="evidence" value="ECO:0007669"/>
    <property type="project" value="UniProtKB-KW"/>
</dbReference>
<dbReference type="InterPro" id="IPR013762">
    <property type="entry name" value="Integrase-like_cat_sf"/>
</dbReference>
<dbReference type="GO" id="GO:0005737">
    <property type="term" value="C:cytoplasm"/>
    <property type="evidence" value="ECO:0007669"/>
    <property type="project" value="UniProtKB-SubCell"/>
</dbReference>
<dbReference type="InterPro" id="IPR002104">
    <property type="entry name" value="Integrase_catalytic"/>
</dbReference>
<dbReference type="SUPFAM" id="SSF56349">
    <property type="entry name" value="DNA breaking-rejoining enzymes"/>
    <property type="match status" value="1"/>
</dbReference>
<feature type="domain" description="Tyr recombinase" evidence="4">
    <location>
        <begin position="14"/>
        <end position="203"/>
    </location>
</feature>
<dbReference type="AlphaFoldDB" id="A0A5J4Q2E4"/>
<dbReference type="Pfam" id="PF00589">
    <property type="entry name" value="Phage_integrase"/>
    <property type="match status" value="1"/>
</dbReference>
<keyword evidence="2" id="KW-0229">DNA integration</keyword>
<proteinExistence type="predicted"/>
<dbReference type="PANTHER" id="PTHR30349">
    <property type="entry name" value="PHAGE INTEGRASE-RELATED"/>
    <property type="match status" value="1"/>
</dbReference>
<gene>
    <name evidence="5" type="ORF">EZS27_033554</name>
</gene>
<name>A0A5J4Q2E4_9ZZZZ</name>
<evidence type="ECO:0000313" key="5">
    <source>
        <dbReference type="EMBL" id="KAA6316086.1"/>
    </source>
</evidence>
<evidence type="ECO:0000256" key="3">
    <source>
        <dbReference type="ARBA" id="ARBA00023172"/>
    </source>
</evidence>
<dbReference type="GO" id="GO:0015074">
    <property type="term" value="P:DNA integration"/>
    <property type="evidence" value="ECO:0007669"/>
    <property type="project" value="UniProtKB-KW"/>
</dbReference>
<dbReference type="GO" id="GO:0003677">
    <property type="term" value="F:DNA binding"/>
    <property type="evidence" value="ECO:0007669"/>
    <property type="project" value="InterPro"/>
</dbReference>
<dbReference type="Gene3D" id="1.10.443.10">
    <property type="entry name" value="Intergrase catalytic core"/>
    <property type="match status" value="1"/>
</dbReference>
<dbReference type="InterPro" id="IPR050090">
    <property type="entry name" value="Tyrosine_recombinase_XerCD"/>
</dbReference>
<keyword evidence="3" id="KW-0233">DNA recombination</keyword>
<evidence type="ECO:0000259" key="4">
    <source>
        <dbReference type="PROSITE" id="PS51898"/>
    </source>
</evidence>
<dbReference type="EMBL" id="SNRY01005007">
    <property type="protein sequence ID" value="KAA6316086.1"/>
    <property type="molecule type" value="Genomic_DNA"/>
</dbReference>
<dbReference type="PROSITE" id="PS51898">
    <property type="entry name" value="TYR_RECOMBINASE"/>
    <property type="match status" value="1"/>
</dbReference>
<protein>
    <submittedName>
        <fullName evidence="5">Tyrosine recombinase XerD</fullName>
    </submittedName>
</protein>
<organism evidence="5">
    <name type="scientific">termite gut metagenome</name>
    <dbReference type="NCBI Taxonomy" id="433724"/>
    <lineage>
        <taxon>unclassified sequences</taxon>
        <taxon>metagenomes</taxon>
        <taxon>organismal metagenomes</taxon>
    </lineage>
</organism>
<comment type="caution">
    <text evidence="5">The sequence shown here is derived from an EMBL/GenBank/DDBJ whole genome shotgun (WGS) entry which is preliminary data.</text>
</comment>
<dbReference type="PANTHER" id="PTHR30349:SF77">
    <property type="entry name" value="TYROSINE RECOMBINASE XERC"/>
    <property type="match status" value="1"/>
</dbReference>
<reference evidence="5" key="1">
    <citation type="submission" date="2019-03" db="EMBL/GenBank/DDBJ databases">
        <title>Single cell metagenomics reveals metabolic interactions within the superorganism composed of flagellate Streblomastix strix and complex community of Bacteroidetes bacteria on its surface.</title>
        <authorList>
            <person name="Treitli S.C."/>
            <person name="Kolisko M."/>
            <person name="Husnik F."/>
            <person name="Keeling P."/>
            <person name="Hampl V."/>
        </authorList>
    </citation>
    <scope>NUCLEOTIDE SEQUENCE</scope>
    <source>
        <strain evidence="5">STM</strain>
    </source>
</reference>
<sequence length="234" mass="26874">MQQSQFKVKKNERRSVDYLSVDGIKLLLEQILVDTKIGRRNLSLIALLYDSGARIQELIDLTPSALKLNKPYCVTLFGKGSKKRMVPLQEEQVQLLLNYVEENRLNEPAFNRKPLFPNNRGGKLTNSGITYILNMYAHNARMLKLELIPDKISPHTFRHSKAMHLLQAGINLVYIRDILGHVSIQTTEIYARADSKLKREALESAYENIIPNCSVERSWEKDSQLKNWLKGLAK</sequence>
<comment type="subcellular location">
    <subcellularLocation>
        <location evidence="1">Cytoplasm</location>
    </subcellularLocation>
</comment>
<accession>A0A5J4Q2E4</accession>
<evidence type="ECO:0000256" key="2">
    <source>
        <dbReference type="ARBA" id="ARBA00022908"/>
    </source>
</evidence>
<dbReference type="InterPro" id="IPR011010">
    <property type="entry name" value="DNA_brk_join_enz"/>
</dbReference>